<feature type="region of interest" description="Disordered" evidence="1">
    <location>
        <begin position="1"/>
        <end position="49"/>
    </location>
</feature>
<dbReference type="AlphaFoldDB" id="A0A426DHC1"/>
<evidence type="ECO:0000313" key="3">
    <source>
        <dbReference type="Proteomes" id="UP000274920"/>
    </source>
</evidence>
<name>A0A426DHC1_9FIRM</name>
<gene>
    <name evidence="2" type="ORF">EBB54_13395</name>
</gene>
<dbReference type="RefSeq" id="WP_125127740.1">
    <property type="nucleotide sequence ID" value="NZ_RHJS01000002.1"/>
</dbReference>
<sequence length="335" mass="38748">MAKQNIKEELAKKAGAIKGEQPKEQVQIPEPEKQTPEPEKQVQISESDSDAMIISDSDKRVIRLLRADEIECRVSTINEKGLSLFLFKDARVDQRILDETFTPFGWKRTHQCIDGNLYCTVEIWDEEKGQWIAKQDVGTTSYSEKEKGQASDSFKRACFNWGLGRELYTAPFIWVPATKVNIQRQGDRYTTTNKFFVHSIGYNHQREISALVIINQNGQKVFELKQKPEQKQGQKTENKNQKPEKNSQRSEEQNRTQEDKNRKTEGKKQKPEEHPKTQEKTTSDKQFMLLEKELKRTGISMEAVLSRYHLTGVEQMTEDIYSRAMNGLKKTKDAA</sequence>
<keyword evidence="3" id="KW-1185">Reference proteome</keyword>
<feature type="compositionally biased region" description="Basic and acidic residues" evidence="1">
    <location>
        <begin position="30"/>
        <end position="40"/>
    </location>
</feature>
<feature type="compositionally biased region" description="Basic and acidic residues" evidence="1">
    <location>
        <begin position="1"/>
        <end position="12"/>
    </location>
</feature>
<reference evidence="2" key="1">
    <citation type="submission" date="2018-10" db="EMBL/GenBank/DDBJ databases">
        <title>Schaedlerella arabinophila gen. nov. sp. nov., isolated from the mouse intestinal tract and comparative analysis with the genome of the closely related altered Schaedler flora strain ASF502.</title>
        <authorList>
            <person name="Miyake S."/>
            <person name="Soh M."/>
            <person name="Seedorf H."/>
        </authorList>
    </citation>
    <scope>NUCLEOTIDE SEQUENCE [LARGE SCALE GENOMIC DNA]</scope>
    <source>
        <strain evidence="2">DSM 106076</strain>
    </source>
</reference>
<evidence type="ECO:0000313" key="2">
    <source>
        <dbReference type="EMBL" id="RRK32247.1"/>
    </source>
</evidence>
<accession>A0A426DHC1</accession>
<evidence type="ECO:0000256" key="1">
    <source>
        <dbReference type="SAM" id="MobiDB-lite"/>
    </source>
</evidence>
<organism evidence="2 3">
    <name type="scientific">Schaedlerella arabinosiphila</name>
    <dbReference type="NCBI Taxonomy" id="2044587"/>
    <lineage>
        <taxon>Bacteria</taxon>
        <taxon>Bacillati</taxon>
        <taxon>Bacillota</taxon>
        <taxon>Clostridia</taxon>
        <taxon>Lachnospirales</taxon>
        <taxon>Lachnospiraceae</taxon>
        <taxon>Schaedlerella</taxon>
    </lineage>
</organism>
<proteinExistence type="predicted"/>
<feature type="region of interest" description="Disordered" evidence="1">
    <location>
        <begin position="225"/>
        <end position="288"/>
    </location>
</feature>
<dbReference type="EMBL" id="RHJS01000002">
    <property type="protein sequence ID" value="RRK32247.1"/>
    <property type="molecule type" value="Genomic_DNA"/>
</dbReference>
<dbReference type="Proteomes" id="UP000274920">
    <property type="component" value="Unassembled WGS sequence"/>
</dbReference>
<feature type="compositionally biased region" description="Basic and acidic residues" evidence="1">
    <location>
        <begin position="225"/>
        <end position="283"/>
    </location>
</feature>
<protein>
    <submittedName>
        <fullName evidence="2">Uncharacterized protein</fullName>
    </submittedName>
</protein>
<comment type="caution">
    <text evidence="2">The sequence shown here is derived from an EMBL/GenBank/DDBJ whole genome shotgun (WGS) entry which is preliminary data.</text>
</comment>